<dbReference type="HOGENOM" id="CLU_058640_1_0_1"/>
<dbReference type="Proteomes" id="UP000008672">
    <property type="component" value="Unassembled WGS sequence"/>
</dbReference>
<reference evidence="5" key="3">
    <citation type="submission" date="2025-09" db="UniProtKB">
        <authorList>
            <consortium name="Ensembl"/>
        </authorList>
    </citation>
    <scope>IDENTIFICATION</scope>
</reference>
<feature type="region of interest" description="Disordered" evidence="3">
    <location>
        <begin position="32"/>
        <end position="69"/>
    </location>
</feature>
<dbReference type="InParanoid" id="H3AF43"/>
<dbReference type="Ensembl" id="ENSLACT00000008330.1">
    <property type="protein sequence ID" value="ENSLACP00000008264.1"/>
    <property type="gene ID" value="ENSLACG00000007314.1"/>
</dbReference>
<keyword evidence="2" id="KW-0963">Cytoplasm</keyword>
<dbReference type="SUPFAM" id="SSF50156">
    <property type="entry name" value="PDZ domain-like"/>
    <property type="match status" value="1"/>
</dbReference>
<dbReference type="InterPro" id="IPR001478">
    <property type="entry name" value="PDZ"/>
</dbReference>
<proteinExistence type="predicted"/>
<dbReference type="PROSITE" id="PS50106">
    <property type="entry name" value="PDZ"/>
    <property type="match status" value="1"/>
</dbReference>
<dbReference type="CDD" id="cd06713">
    <property type="entry name" value="PDZ_tamalin_CYTIP-like"/>
    <property type="match status" value="1"/>
</dbReference>
<evidence type="ECO:0000259" key="4">
    <source>
        <dbReference type="PROSITE" id="PS50106"/>
    </source>
</evidence>
<dbReference type="Pfam" id="PF00595">
    <property type="entry name" value="PDZ"/>
    <property type="match status" value="1"/>
</dbReference>
<dbReference type="SMART" id="SM00228">
    <property type="entry name" value="PDZ"/>
    <property type="match status" value="1"/>
</dbReference>
<evidence type="ECO:0000256" key="3">
    <source>
        <dbReference type="SAM" id="MobiDB-lite"/>
    </source>
</evidence>
<evidence type="ECO:0000313" key="6">
    <source>
        <dbReference type="Proteomes" id="UP000008672"/>
    </source>
</evidence>
<gene>
    <name evidence="5" type="primary">CYTIP</name>
</gene>
<comment type="subcellular location">
    <subcellularLocation>
        <location evidence="1">Cytoplasm</location>
    </subcellularLocation>
</comment>
<dbReference type="STRING" id="7897.ENSLACP00000008264"/>
<dbReference type="Gene3D" id="2.30.42.10">
    <property type="match status" value="1"/>
</dbReference>
<dbReference type="InterPro" id="IPR036034">
    <property type="entry name" value="PDZ_sf"/>
</dbReference>
<dbReference type="PANTHER" id="PTHR15963:SF1">
    <property type="entry name" value="CYTOHESIN-INTERACTING PROTEIN"/>
    <property type="match status" value="1"/>
</dbReference>
<dbReference type="AlphaFoldDB" id="H3AF43"/>
<dbReference type="FunCoup" id="H3AF43">
    <property type="interactions" value="1576"/>
</dbReference>
<organism evidence="5 6">
    <name type="scientific">Latimeria chalumnae</name>
    <name type="common">Coelacanth</name>
    <dbReference type="NCBI Taxonomy" id="7897"/>
    <lineage>
        <taxon>Eukaryota</taxon>
        <taxon>Metazoa</taxon>
        <taxon>Chordata</taxon>
        <taxon>Craniata</taxon>
        <taxon>Vertebrata</taxon>
        <taxon>Euteleostomi</taxon>
        <taxon>Coelacanthiformes</taxon>
        <taxon>Coelacanthidae</taxon>
        <taxon>Latimeria</taxon>
    </lineage>
</organism>
<dbReference type="OMA" id="SVRKHIF"/>
<evidence type="ECO:0000256" key="1">
    <source>
        <dbReference type="ARBA" id="ARBA00004496"/>
    </source>
</evidence>
<evidence type="ECO:0000256" key="2">
    <source>
        <dbReference type="ARBA" id="ARBA00022490"/>
    </source>
</evidence>
<reference evidence="6" key="1">
    <citation type="submission" date="2011-08" db="EMBL/GenBank/DDBJ databases">
        <title>The draft genome of Latimeria chalumnae.</title>
        <authorList>
            <person name="Di Palma F."/>
            <person name="Alfoldi J."/>
            <person name="Johnson J."/>
            <person name="Berlin A."/>
            <person name="Gnerre S."/>
            <person name="Jaffe D."/>
            <person name="MacCallum I."/>
            <person name="Young S."/>
            <person name="Walker B.J."/>
            <person name="Lander E."/>
            <person name="Lindblad-Toh K."/>
        </authorList>
    </citation>
    <scope>NUCLEOTIDE SEQUENCE [LARGE SCALE GENOMIC DNA]</scope>
    <source>
        <strain evidence="6">Wild caught</strain>
    </source>
</reference>
<dbReference type="eggNOG" id="KOG3528">
    <property type="taxonomic scope" value="Eukaryota"/>
</dbReference>
<name>H3AF43_LATCH</name>
<dbReference type="EMBL" id="AFYH01089143">
    <property type="status" value="NOT_ANNOTATED_CDS"/>
    <property type="molecule type" value="Genomic_DNA"/>
</dbReference>
<sequence>MSQKTREVKKNCNNSSFSDYCKSPGFSTLQESCNDRSHSKKQQNLANTYGTLPRGRKQASLTRSDSSMDSSDCQRQIIILEKQDNQTFGFEIQTYRLHTQNANALEMCTYVCKVHTESPAYIAGLKAGDVLAIINGIKTEGFSHWQIVELIKSSGNCLRLETVNGTAFKKRELETRLQFLKQTLHEKWVELQSLLLQEQRLVHENQAKCPQLSVHKLGSRLMLYDTLESGRPSVSRRNTVLSCSPRNKQRFSSDSSCKSQLSFMTEDSEDDSYQTCVFDDSASESLFRRGSVDECFFTRDNEFVKPKRTLTRNRSISLASSGSGPLSPSWDMNSSIFGTFRRKGKQGSVKRNLMKFIPGLNRAVEEEESHF</sequence>
<accession>H3AF43</accession>
<dbReference type="InterPro" id="IPR052122">
    <property type="entry name" value="Intracell_Traff_Signaling_Reg"/>
</dbReference>
<dbReference type="GO" id="GO:0005737">
    <property type="term" value="C:cytoplasm"/>
    <property type="evidence" value="ECO:0007669"/>
    <property type="project" value="UniProtKB-SubCell"/>
</dbReference>
<dbReference type="GeneTree" id="ENSGT00530000063734"/>
<evidence type="ECO:0000313" key="5">
    <source>
        <dbReference type="Ensembl" id="ENSLACP00000008264.1"/>
    </source>
</evidence>
<feature type="domain" description="PDZ" evidence="4">
    <location>
        <begin position="77"/>
        <end position="166"/>
    </location>
</feature>
<dbReference type="PANTHER" id="PTHR15963">
    <property type="entry name" value="GENERAL RECEPTOR FOR PHOSPHOINOSITIDES 1-ASSOCIATED SCAFFOLD PROTEIN-RELATED"/>
    <property type="match status" value="1"/>
</dbReference>
<keyword evidence="6" id="KW-1185">Reference proteome</keyword>
<protein>
    <submittedName>
        <fullName evidence="5">Cytohesin 1 interacting protein</fullName>
    </submittedName>
</protein>
<reference evidence="5" key="2">
    <citation type="submission" date="2025-08" db="UniProtKB">
        <authorList>
            <consortium name="Ensembl"/>
        </authorList>
    </citation>
    <scope>IDENTIFICATION</scope>
</reference>